<evidence type="ECO:0000313" key="2">
    <source>
        <dbReference type="Proteomes" id="UP001612915"/>
    </source>
</evidence>
<comment type="caution">
    <text evidence="1">The sequence shown here is derived from an EMBL/GenBank/DDBJ whole genome shotgun (WGS) entry which is preliminary data.</text>
</comment>
<protein>
    <submittedName>
        <fullName evidence="1">Peptidase</fullName>
    </submittedName>
</protein>
<gene>
    <name evidence="1" type="ORF">ACIB24_17175</name>
</gene>
<keyword evidence="2" id="KW-1185">Reference proteome</keyword>
<dbReference type="Proteomes" id="UP001612915">
    <property type="component" value="Unassembled WGS sequence"/>
</dbReference>
<organism evidence="1 2">
    <name type="scientific">Spongisporangium articulatum</name>
    <dbReference type="NCBI Taxonomy" id="3362603"/>
    <lineage>
        <taxon>Bacteria</taxon>
        <taxon>Bacillati</taxon>
        <taxon>Actinomycetota</taxon>
        <taxon>Actinomycetes</taxon>
        <taxon>Kineosporiales</taxon>
        <taxon>Kineosporiaceae</taxon>
        <taxon>Spongisporangium</taxon>
    </lineage>
</organism>
<dbReference type="EMBL" id="JBITLV010000005">
    <property type="protein sequence ID" value="MFI7588802.1"/>
    <property type="molecule type" value="Genomic_DNA"/>
</dbReference>
<name>A0ABW8ASD9_9ACTN</name>
<reference evidence="1 2" key="1">
    <citation type="submission" date="2024-10" db="EMBL/GenBank/DDBJ databases">
        <title>The Natural Products Discovery Center: Release of the First 8490 Sequenced Strains for Exploring Actinobacteria Biosynthetic Diversity.</title>
        <authorList>
            <person name="Kalkreuter E."/>
            <person name="Kautsar S.A."/>
            <person name="Yang D."/>
            <person name="Bader C.D."/>
            <person name="Teijaro C.N."/>
            <person name="Fluegel L."/>
            <person name="Davis C.M."/>
            <person name="Simpson J.R."/>
            <person name="Lauterbach L."/>
            <person name="Steele A.D."/>
            <person name="Gui C."/>
            <person name="Meng S."/>
            <person name="Li G."/>
            <person name="Viehrig K."/>
            <person name="Ye F."/>
            <person name="Su P."/>
            <person name="Kiefer A.F."/>
            <person name="Nichols A."/>
            <person name="Cepeda A.J."/>
            <person name="Yan W."/>
            <person name="Fan B."/>
            <person name="Jiang Y."/>
            <person name="Adhikari A."/>
            <person name="Zheng C.-J."/>
            <person name="Schuster L."/>
            <person name="Cowan T.M."/>
            <person name="Smanski M.J."/>
            <person name="Chevrette M.G."/>
            <person name="De Carvalho L.P.S."/>
            <person name="Shen B."/>
        </authorList>
    </citation>
    <scope>NUCLEOTIDE SEQUENCE [LARGE SCALE GENOMIC DNA]</scope>
    <source>
        <strain evidence="1 2">NPDC049639</strain>
    </source>
</reference>
<accession>A0ABW8ASD9</accession>
<proteinExistence type="predicted"/>
<sequence length="178" mass="18518">MSVDEPNETPVEIVAFQSGGALRGFVVSGRWPDSTREWTQFLTLAVRLATVPGLVPTTTVYRAVEDLPDDPRPDTVGLVTAAGPVLGEGAPGPGAFQLPPPALLLLHPPSESRPSTPEVQGAASGCVLLPGVPHLGLEHRAAWVEAERDGTVTRLVSQVGIDPALDPDTAVLAMLLAA</sequence>
<evidence type="ECO:0000313" key="1">
    <source>
        <dbReference type="EMBL" id="MFI7588802.1"/>
    </source>
</evidence>
<dbReference type="RefSeq" id="WP_398282852.1">
    <property type="nucleotide sequence ID" value="NZ_JBITLV010000005.1"/>
</dbReference>